<name>G3HI40_CRIGR</name>
<dbReference type="SUPFAM" id="SSF102705">
    <property type="entry name" value="NIF3 (NGG1p interacting factor 3)-like"/>
    <property type="match status" value="1"/>
</dbReference>
<dbReference type="InterPro" id="IPR036069">
    <property type="entry name" value="DUF34/NIF3_sf"/>
</dbReference>
<evidence type="ECO:0000313" key="2">
    <source>
        <dbReference type="Proteomes" id="UP000001075"/>
    </source>
</evidence>
<dbReference type="STRING" id="10029.G3HI40"/>
<accession>G3HI40</accession>
<dbReference type="EMBL" id="JH000397">
    <property type="protein sequence ID" value="EGW05108.1"/>
    <property type="molecule type" value="Genomic_DNA"/>
</dbReference>
<sequence>MGRLCTLDESVSLATMIERIKGNLKLSHLCLALGVGKTLESPVKVVALWFWGQHSTRSGG</sequence>
<dbReference type="Gene3D" id="3.40.1390.30">
    <property type="entry name" value="NIF3 (NGG1p interacting factor 3)-like"/>
    <property type="match status" value="1"/>
</dbReference>
<dbReference type="InParanoid" id="G3HI40"/>
<proteinExistence type="predicted"/>
<dbReference type="Proteomes" id="UP000001075">
    <property type="component" value="Unassembled WGS sequence"/>
</dbReference>
<protein>
    <submittedName>
        <fullName evidence="1">NIF3-like protein 1</fullName>
    </submittedName>
</protein>
<gene>
    <name evidence="1" type="ORF">I79_010305</name>
</gene>
<evidence type="ECO:0000313" key="1">
    <source>
        <dbReference type="EMBL" id="EGW05108.1"/>
    </source>
</evidence>
<dbReference type="AlphaFoldDB" id="G3HI40"/>
<reference evidence="2" key="1">
    <citation type="journal article" date="2011" name="Nat. Biotechnol.">
        <title>The genomic sequence of the Chinese hamster ovary (CHO)-K1 cell line.</title>
        <authorList>
            <person name="Xu X."/>
            <person name="Nagarajan H."/>
            <person name="Lewis N.E."/>
            <person name="Pan S."/>
            <person name="Cai Z."/>
            <person name="Liu X."/>
            <person name="Chen W."/>
            <person name="Xie M."/>
            <person name="Wang W."/>
            <person name="Hammond S."/>
            <person name="Andersen M.R."/>
            <person name="Neff N."/>
            <person name="Passarelli B."/>
            <person name="Koh W."/>
            <person name="Fan H.C."/>
            <person name="Wang J."/>
            <person name="Gui Y."/>
            <person name="Lee K.H."/>
            <person name="Betenbaugh M.J."/>
            <person name="Quake S.R."/>
            <person name="Famili I."/>
            <person name="Palsson B.O."/>
            <person name="Wang J."/>
        </authorList>
    </citation>
    <scope>NUCLEOTIDE SEQUENCE [LARGE SCALE GENOMIC DNA]</scope>
    <source>
        <strain evidence="2">CHO K1 cell line</strain>
    </source>
</reference>
<organism evidence="1 2">
    <name type="scientific">Cricetulus griseus</name>
    <name type="common">Chinese hamster</name>
    <name type="synonym">Cricetulus barabensis griseus</name>
    <dbReference type="NCBI Taxonomy" id="10029"/>
    <lineage>
        <taxon>Eukaryota</taxon>
        <taxon>Metazoa</taxon>
        <taxon>Chordata</taxon>
        <taxon>Craniata</taxon>
        <taxon>Vertebrata</taxon>
        <taxon>Euteleostomi</taxon>
        <taxon>Mammalia</taxon>
        <taxon>Eutheria</taxon>
        <taxon>Euarchontoglires</taxon>
        <taxon>Glires</taxon>
        <taxon>Rodentia</taxon>
        <taxon>Myomorpha</taxon>
        <taxon>Muroidea</taxon>
        <taxon>Cricetidae</taxon>
        <taxon>Cricetinae</taxon>
        <taxon>Cricetulus</taxon>
    </lineage>
</organism>